<dbReference type="InterPro" id="IPR056823">
    <property type="entry name" value="TEN-like_YD-shell"/>
</dbReference>
<protein>
    <submittedName>
        <fullName evidence="5">YD repeat protein</fullName>
    </submittedName>
</protein>
<dbReference type="Proteomes" id="UP000005824">
    <property type="component" value="Unassembled WGS sequence"/>
</dbReference>
<dbReference type="Gene3D" id="2.180.10.10">
    <property type="entry name" value="RHS repeat-associated core"/>
    <property type="match status" value="3"/>
</dbReference>
<dbReference type="STRING" id="497964.CfE428DRAFT_3828"/>
<dbReference type="GO" id="GO:0016020">
    <property type="term" value="C:membrane"/>
    <property type="evidence" value="ECO:0007669"/>
    <property type="project" value="InterPro"/>
</dbReference>
<dbReference type="NCBIfam" id="TIGR03696">
    <property type="entry name" value="Rhs_assc_core"/>
    <property type="match status" value="1"/>
</dbReference>
<dbReference type="GO" id="GO:0008233">
    <property type="term" value="F:peptidase activity"/>
    <property type="evidence" value="ECO:0007669"/>
    <property type="project" value="InterPro"/>
</dbReference>
<dbReference type="Pfam" id="PF25023">
    <property type="entry name" value="TEN_YD-shell"/>
    <property type="match status" value="1"/>
</dbReference>
<dbReference type="SUPFAM" id="SSF51294">
    <property type="entry name" value="Hedgehog/intein (Hint) domain"/>
    <property type="match status" value="2"/>
</dbReference>
<dbReference type="InterPro" id="IPR050708">
    <property type="entry name" value="T6SS_VgrG/RHS"/>
</dbReference>
<dbReference type="PROSITE" id="PS50990">
    <property type="entry name" value="PEPTIDASE_C39"/>
    <property type="match status" value="1"/>
</dbReference>
<dbReference type="EMBL" id="ABVL01000011">
    <property type="protein sequence ID" value="EDY18791.1"/>
    <property type="molecule type" value="Genomic_DNA"/>
</dbReference>
<evidence type="ECO:0000256" key="2">
    <source>
        <dbReference type="SAM" id="MobiDB-lite"/>
    </source>
</evidence>
<comment type="caution">
    <text evidence="5">The sequence shown here is derived from an EMBL/GenBank/DDBJ whole genome shotgun (WGS) entry which is preliminary data.</text>
</comment>
<dbReference type="GO" id="GO:0006508">
    <property type="term" value="P:proteolysis"/>
    <property type="evidence" value="ECO:0007669"/>
    <property type="project" value="InterPro"/>
</dbReference>
<feature type="chain" id="PRO_5002802775" evidence="3">
    <location>
        <begin position="23"/>
        <end position="2033"/>
    </location>
</feature>
<keyword evidence="3" id="KW-0732">Signal</keyword>
<evidence type="ECO:0000313" key="5">
    <source>
        <dbReference type="EMBL" id="EDY18791.1"/>
    </source>
</evidence>
<keyword evidence="1" id="KW-0677">Repeat</keyword>
<evidence type="ECO:0000259" key="4">
    <source>
        <dbReference type="PROSITE" id="PS50990"/>
    </source>
</evidence>
<sequence precursor="true">MRIVALFLIPVLLLTTPEVVWAANAVDGPANPNSTTPTPRPVQGPGRPPTRTLPVISTAPEKHAVLSVNPSEKEVTDCGAFLEPLVPVGGTPSEADNQKVARLIAQWRLRTDVEDFSLIDAFVRHEPNSPWIPGLLLNKGLYCRKLGYFSQALTAWQEAWNRGKGEQGMKGKALMDRAAGELAELNGRLGRYEWLTPFFKEIEGRDFRGSATEKIAGARQGLWLMENRPADAFRCGPMALDRIRAHQDQKLAFDVKILKSQSTRQGMNLASVQELAGQLGMDYLMVRRDPGASLAGMVPAVIHWKVGHYAALTAANGNRFRVEDPTFGGAISVSQRAIDAEGSGYFLVPRPANGNLPDGWHLVSASEGQKVWGKGNTGASDPNRTRCNDIKVRGGCCGNGHGMADYDVHAMLVSLNIVDTPGGYTPPRGLPVSCTVRYSQREANQPAIFTYSNFGNKWTCDWFSYVEYSDIDPTLPPMIYLPGGGAEIYPDLALDTIQTPNGPVQMAQVTWGSDQTYYPPQPFVETANYQPQQETMAVLQKTGRTTFIKTYLDGSVETYDHLATQDIIMYPRRLFLTKRVDALGNEMDFTYDSDHRLRAVTDGIGQVTTLYYENASDPLKVTSVEDPFGRTAHFDYNAQGQLSKITDVVGMTSEFTYGTGDFINSLTTGYGTTTFAEGESGTTRWVEVTDPNGDKERTEFIHQAPGMVFSEPAANTPAGINVFNQYLNYRDTYYWNKAAYKEAFANGGHDYTRARQYHWLHSQDVNVCSGTLETTKEAYENRVWMHYQGQTAPGFVNDTMMMHPDVVARVIDDGSTQLSQFQYNEHGKVTSAIDPLGRETDFTYDDSGVHVKDVKQKLSGGGSDLLSSATYNAQGQILTTTDTAGQTTTMTYNGHGQIASVQDALGRTTTFDYDGDGYGTTLIGPEGVGAAMGHDGYGRISQITNSDGYTVQMEYDDLNRPTRTTYPDGSYEQITYNLLDAEWTRDRLGRWTHSFHNALKQLVGVEDPANQYTGYVWCLCGALKTINDPMQHSTTWHHDAQGRVTSKEFPDGSSETYAYQPLSGRLSSVTDALGQQTQYIYNVDNSTASVVTTSPLGRPGVGVSYTYDTDYSRLSGMTDSDGVTGYSYVPAGTNGAGQIASVDGPLTNDTIAYTYNEMGQPTSQSIGGVASSVHYDSLGRVDTVTNPLGTFTHHYEGASNRVSYTDLPNGQRTAYGYFDNSGDRRLQSIANTTSGGTVLSASSYTYTGPGGLIQNWTKQKGGQDTTQLVARYDAADRLSDASVSDTVTGAELNRYVYHFDAADNRTSEQNNNYAASEASNLLNQLGSHAAGGTLKVRGAVDKAAAVTVNGASVALESNNTFEMTLPVLPGNNQFQIKATDGNGNLGMQNYQVNVPAWPTQSLFYDLVGNLTSKADGTNNVSYEWDAANNLIAIDSGTHRTEFGYNGQGQRVKITEKENGVVTDSKRLLWNGMTLCEERDATGATVNKRFFGGGEQVANGPSAGSYYYATDHLGNISEMTDSTGAVRADYDYTPYGTRTKTAGDLDTNLGFTGHYLHQLSGLYLTPTRLYDPATARWLARDPIGEDGGLNLYAYVGGNPLNAIDPSGQSWGGFFLGVGVGVLAGLLLAPLLGECLLAAMLIGAISGFLGNMAEQWYDKGWGCIDWKAALRAAAWGALLAGAFSLAGEAIGGFVGAEGGGAAEGAASRLWCFLPGTLVDESRGEIPIEKVQLGDRVVTTDHAQPQENSTEVVPTTWHLVRLRMPNPDRSKDTLEMAFLRSNEWMSSEGCEVGKGIWLQMSELGIAGWAQVETIEPCPTIQTGDGRVVTGMVTHLNGYVLRLHFDGTDETISPTVMHRLYSATRHEWVRAGELNAGEMLKTHAGTIRVASIEQLLGIHRVYNIEVEAEHRYFVGKAKILSHNGCGNVFSSAESQSFKSFAALKTALGSPGEGNVWHHIVEQAQESRFGAAAIHNTDNVIAISAQLNSDLNALYSSIRPQITGSINLTVRDWLRTKSLQQNYDFGRAALHFVSTGQW</sequence>
<dbReference type="GO" id="GO:0005524">
    <property type="term" value="F:ATP binding"/>
    <property type="evidence" value="ECO:0007669"/>
    <property type="project" value="InterPro"/>
</dbReference>
<dbReference type="InterPro" id="IPR030934">
    <property type="entry name" value="Intein_C"/>
</dbReference>
<dbReference type="Gene3D" id="2.170.16.10">
    <property type="entry name" value="Hedgehog/Intein (Hint) domain"/>
    <property type="match status" value="1"/>
</dbReference>
<dbReference type="Pfam" id="PF03412">
    <property type="entry name" value="Peptidase_C39"/>
    <property type="match status" value="1"/>
</dbReference>
<feature type="signal peptide" evidence="3">
    <location>
        <begin position="1"/>
        <end position="22"/>
    </location>
</feature>
<evidence type="ECO:0000256" key="3">
    <source>
        <dbReference type="SAM" id="SignalP"/>
    </source>
</evidence>
<dbReference type="eggNOG" id="COG3209">
    <property type="taxonomic scope" value="Bacteria"/>
</dbReference>
<gene>
    <name evidence="5" type="ORF">CfE428DRAFT_3828</name>
</gene>
<dbReference type="InterPro" id="IPR022385">
    <property type="entry name" value="Rhs_assc_core"/>
</dbReference>
<dbReference type="InterPro" id="IPR005074">
    <property type="entry name" value="Peptidase_C39"/>
</dbReference>
<dbReference type="PANTHER" id="PTHR32305:SF15">
    <property type="entry name" value="PROTEIN RHSA-RELATED"/>
    <property type="match status" value="1"/>
</dbReference>
<dbReference type="InParanoid" id="B4D4J0"/>
<organism evidence="5 6">
    <name type="scientific">Chthoniobacter flavus Ellin428</name>
    <dbReference type="NCBI Taxonomy" id="497964"/>
    <lineage>
        <taxon>Bacteria</taxon>
        <taxon>Pseudomonadati</taxon>
        <taxon>Verrucomicrobiota</taxon>
        <taxon>Spartobacteria</taxon>
        <taxon>Chthoniobacterales</taxon>
        <taxon>Chthoniobacteraceae</taxon>
        <taxon>Chthoniobacter</taxon>
    </lineage>
</organism>
<feature type="domain" description="Peptidase C39" evidence="4">
    <location>
        <begin position="229"/>
        <end position="349"/>
    </location>
</feature>
<name>B4D4J0_9BACT</name>
<dbReference type="NCBIfam" id="TIGR01643">
    <property type="entry name" value="YD_repeat_2x"/>
    <property type="match status" value="5"/>
</dbReference>
<dbReference type="InterPro" id="IPR006530">
    <property type="entry name" value="YD"/>
</dbReference>
<keyword evidence="6" id="KW-1185">Reference proteome</keyword>
<feature type="compositionally biased region" description="Pro residues" evidence="2">
    <location>
        <begin position="38"/>
        <end position="48"/>
    </location>
</feature>
<dbReference type="PROSITE" id="PS50818">
    <property type="entry name" value="INTEIN_C_TER"/>
    <property type="match status" value="1"/>
</dbReference>
<accession>B4D4J0</accession>
<proteinExistence type="predicted"/>
<evidence type="ECO:0000313" key="6">
    <source>
        <dbReference type="Proteomes" id="UP000005824"/>
    </source>
</evidence>
<dbReference type="Gene3D" id="3.90.70.10">
    <property type="entry name" value="Cysteine proteinases"/>
    <property type="match status" value="1"/>
</dbReference>
<feature type="region of interest" description="Disordered" evidence="2">
    <location>
        <begin position="27"/>
        <end position="50"/>
    </location>
</feature>
<reference evidence="5 6" key="1">
    <citation type="journal article" date="2011" name="J. Bacteriol.">
        <title>Genome sequence of Chthoniobacter flavus Ellin428, an aerobic heterotrophic soil bacterium.</title>
        <authorList>
            <person name="Kant R."/>
            <person name="van Passel M.W."/>
            <person name="Palva A."/>
            <person name="Lucas S."/>
            <person name="Lapidus A."/>
            <person name="Glavina Del Rio T."/>
            <person name="Dalin E."/>
            <person name="Tice H."/>
            <person name="Bruce D."/>
            <person name="Goodwin L."/>
            <person name="Pitluck S."/>
            <person name="Larimer F.W."/>
            <person name="Land M.L."/>
            <person name="Hauser L."/>
            <person name="Sangwan P."/>
            <person name="de Vos W.M."/>
            <person name="Janssen P.H."/>
            <person name="Smidt H."/>
        </authorList>
    </citation>
    <scope>NUCLEOTIDE SEQUENCE [LARGE SCALE GENOMIC DNA]</scope>
    <source>
        <strain evidence="5 6">Ellin428</strain>
    </source>
</reference>
<dbReference type="PANTHER" id="PTHR32305">
    <property type="match status" value="1"/>
</dbReference>
<dbReference type="InterPro" id="IPR036844">
    <property type="entry name" value="Hint_dom_sf"/>
</dbReference>
<evidence type="ECO:0000256" key="1">
    <source>
        <dbReference type="ARBA" id="ARBA00022737"/>
    </source>
</evidence>